<evidence type="ECO:0000256" key="7">
    <source>
        <dbReference type="HAMAP-Rule" id="MF_01207"/>
    </source>
</evidence>
<organism evidence="9 10">
    <name type="scientific">Pseudohalocynthiibacter aestuariivivens</name>
    <dbReference type="NCBI Taxonomy" id="1591409"/>
    <lineage>
        <taxon>Bacteria</taxon>
        <taxon>Pseudomonadati</taxon>
        <taxon>Pseudomonadota</taxon>
        <taxon>Alphaproteobacteria</taxon>
        <taxon>Rhodobacterales</taxon>
        <taxon>Paracoccaceae</taxon>
        <taxon>Pseudohalocynthiibacter</taxon>
    </lineage>
</organism>
<keyword evidence="2 7" id="KW-0813">Transport</keyword>
<dbReference type="InterPro" id="IPR013130">
    <property type="entry name" value="Fe3_Rdtase_TM_dom"/>
</dbReference>
<keyword evidence="4 7" id="KW-1133">Transmembrane helix</keyword>
<feature type="transmembrane region" description="Helical" evidence="7">
    <location>
        <begin position="83"/>
        <end position="107"/>
    </location>
</feature>
<feature type="transmembrane region" description="Helical" evidence="7">
    <location>
        <begin position="179"/>
        <end position="194"/>
    </location>
</feature>
<accession>A0ABV5JDH1</accession>
<evidence type="ECO:0000256" key="1">
    <source>
        <dbReference type="ARBA" id="ARBA00004141"/>
    </source>
</evidence>
<comment type="similarity">
    <text evidence="7">Belongs to the MsrQ family.</text>
</comment>
<comment type="function">
    <text evidence="7">Part of the MsrPQ system that repairs oxidized periplasmic proteins containing methionine sulfoxide residues (Met-O), using respiratory chain electrons. Thus protects these proteins from oxidative-stress damage caused by reactive species of oxygen and chlorine generated by the host defense mechanisms. MsrPQ is essential for the maintenance of envelope integrity under bleach stress, rescuing a wide series of structurally unrelated periplasmic proteins from methionine oxidation. MsrQ provides electrons for reduction to the reductase catalytic subunit MsrP, using the quinone pool of the respiratory chain.</text>
</comment>
<keyword evidence="7" id="KW-0349">Heme</keyword>
<keyword evidence="7" id="KW-0249">Electron transport</keyword>
<keyword evidence="7" id="KW-1003">Cell membrane</keyword>
<dbReference type="InterPro" id="IPR022837">
    <property type="entry name" value="MsrQ-like"/>
</dbReference>
<comment type="cofactor">
    <cofactor evidence="7">
        <name>heme b</name>
        <dbReference type="ChEBI" id="CHEBI:60344"/>
    </cofactor>
    <text evidence="7">Binds 1 heme b (iron(II)-protoporphyrin IX) group per subunit.</text>
</comment>
<evidence type="ECO:0000256" key="2">
    <source>
        <dbReference type="ARBA" id="ARBA00022448"/>
    </source>
</evidence>
<sequence>MSIADFLNKNARRVPAGSLYIVGMIPLVWLMYQLFTGALGVDAVKALEHRLGEIGLQILLATLAISPLRKYAGVNLIKFRRALGLLTFFYVSLHLSVWLLLDIQLLWGQIWADILKRPYITIGMAAFVMMLPLAITSNNRSVSRMGAPAWRLLHRLTYPAALAGALHFVMVVKGWQMEPFIYLGIALALLLLRLKSKRSNITV</sequence>
<comment type="cofactor">
    <cofactor evidence="7">
        <name>FMN</name>
        <dbReference type="ChEBI" id="CHEBI:58210"/>
    </cofactor>
    <text evidence="7">Binds 1 FMN per subunit.</text>
</comment>
<feature type="transmembrane region" description="Helical" evidence="7">
    <location>
        <begin position="119"/>
        <end position="135"/>
    </location>
</feature>
<dbReference type="EMBL" id="JBHMEA010000024">
    <property type="protein sequence ID" value="MFB9231516.1"/>
    <property type="molecule type" value="Genomic_DNA"/>
</dbReference>
<feature type="transmembrane region" description="Helical" evidence="7">
    <location>
        <begin position="156"/>
        <end position="173"/>
    </location>
</feature>
<dbReference type="HAMAP" id="MF_01207">
    <property type="entry name" value="MsrQ"/>
    <property type="match status" value="1"/>
</dbReference>
<keyword evidence="7" id="KW-0479">Metal-binding</keyword>
<proteinExistence type="inferred from homology"/>
<keyword evidence="7" id="KW-0288">FMN</keyword>
<comment type="subcellular location">
    <subcellularLocation>
        <location evidence="7">Cell membrane</location>
        <topology evidence="7">Multi-pass membrane protein</topology>
    </subcellularLocation>
    <subcellularLocation>
        <location evidence="1">Membrane</location>
        <topology evidence="1">Multi-pass membrane protein</topology>
    </subcellularLocation>
</comment>
<evidence type="ECO:0000259" key="8">
    <source>
        <dbReference type="Pfam" id="PF01794"/>
    </source>
</evidence>
<gene>
    <name evidence="7 9" type="primary">msrQ</name>
    <name evidence="9" type="ORF">ACFFUT_06930</name>
</gene>
<keyword evidence="7" id="KW-0285">Flavoprotein</keyword>
<feature type="transmembrane region" description="Helical" evidence="7">
    <location>
        <begin position="16"/>
        <end position="34"/>
    </location>
</feature>
<name>A0ABV5JDH1_9RHOB</name>
<evidence type="ECO:0000256" key="6">
    <source>
        <dbReference type="ARBA" id="ARBA00023136"/>
    </source>
</evidence>
<keyword evidence="6 7" id="KW-0472">Membrane</keyword>
<evidence type="ECO:0000313" key="9">
    <source>
        <dbReference type="EMBL" id="MFB9231516.1"/>
    </source>
</evidence>
<evidence type="ECO:0000256" key="3">
    <source>
        <dbReference type="ARBA" id="ARBA00022692"/>
    </source>
</evidence>
<evidence type="ECO:0000313" key="10">
    <source>
        <dbReference type="Proteomes" id="UP001589683"/>
    </source>
</evidence>
<dbReference type="PANTHER" id="PTHR36964:SF1">
    <property type="entry name" value="PROTEIN-METHIONINE-SULFOXIDE REDUCTASE HEME-BINDING SUBUNIT MSRQ"/>
    <property type="match status" value="1"/>
</dbReference>
<keyword evidence="5 7" id="KW-0408">Iron</keyword>
<dbReference type="PANTHER" id="PTHR36964">
    <property type="entry name" value="PROTEIN-METHIONINE-SULFOXIDE REDUCTASE HEME-BINDING SUBUNIT MSRQ"/>
    <property type="match status" value="1"/>
</dbReference>
<keyword evidence="10" id="KW-1185">Reference proteome</keyword>
<dbReference type="Proteomes" id="UP001589683">
    <property type="component" value="Unassembled WGS sequence"/>
</dbReference>
<feature type="transmembrane region" description="Helical" evidence="7">
    <location>
        <begin position="54"/>
        <end position="71"/>
    </location>
</feature>
<comment type="caution">
    <text evidence="9">The sequence shown here is derived from an EMBL/GenBank/DDBJ whole genome shotgun (WGS) entry which is preliminary data.</text>
</comment>
<reference evidence="9 10" key="1">
    <citation type="submission" date="2024-09" db="EMBL/GenBank/DDBJ databases">
        <authorList>
            <person name="Sun Q."/>
            <person name="Mori K."/>
        </authorList>
    </citation>
    <scope>NUCLEOTIDE SEQUENCE [LARGE SCALE GENOMIC DNA]</scope>
    <source>
        <strain evidence="9 10">CECT 8726</strain>
    </source>
</reference>
<protein>
    <recommendedName>
        <fullName evidence="7">Protein-methionine-sulfoxide reductase heme-binding subunit MsrQ</fullName>
    </recommendedName>
    <alternativeName>
        <fullName evidence="7">Flavocytochrome MsrQ</fullName>
    </alternativeName>
</protein>
<dbReference type="NCBIfam" id="NF003833">
    <property type="entry name" value="PRK05419.1-5"/>
    <property type="match status" value="1"/>
</dbReference>
<comment type="subunit">
    <text evidence="7">Heterodimer of a catalytic subunit (MsrP) and a heme-binding subunit (MsrQ).</text>
</comment>
<dbReference type="RefSeq" id="WP_213890133.1">
    <property type="nucleotide sequence ID" value="NZ_JAGFNU010000009.1"/>
</dbReference>
<keyword evidence="3 7" id="KW-0812">Transmembrane</keyword>
<dbReference type="Pfam" id="PF01794">
    <property type="entry name" value="Ferric_reduct"/>
    <property type="match status" value="1"/>
</dbReference>
<feature type="domain" description="Ferric oxidoreductase" evidence="8">
    <location>
        <begin position="58"/>
        <end position="164"/>
    </location>
</feature>
<evidence type="ECO:0000256" key="5">
    <source>
        <dbReference type="ARBA" id="ARBA00023004"/>
    </source>
</evidence>
<evidence type="ECO:0000256" key="4">
    <source>
        <dbReference type="ARBA" id="ARBA00022989"/>
    </source>
</evidence>